<accession>A0A7C9D8P7</accession>
<evidence type="ECO:0000313" key="2">
    <source>
        <dbReference type="EMBL" id="MBA4634483.1"/>
    </source>
</evidence>
<name>A0A7C9D8P7_OPUST</name>
<dbReference type="PANTHER" id="PTHR31896">
    <property type="entry name" value="FAMILY REGULATORY PROTEIN, PUTATIVE (AFU_ORTHOLOGUE AFUA_3G14730)-RELATED"/>
    <property type="match status" value="1"/>
</dbReference>
<dbReference type="GO" id="GO:0016740">
    <property type="term" value="F:transferase activity"/>
    <property type="evidence" value="ECO:0007669"/>
    <property type="project" value="UniProtKB-KW"/>
</dbReference>
<reference evidence="2" key="2">
    <citation type="submission" date="2020-07" db="EMBL/GenBank/DDBJ databases">
        <authorList>
            <person name="Vera ALvarez R."/>
            <person name="Arias-Moreno D.M."/>
            <person name="Jimenez-Jacinto V."/>
            <person name="Jimenez-Bremont J.F."/>
            <person name="Swaminathan K."/>
            <person name="Moose S.P."/>
            <person name="Guerrero-Gonzalez M.L."/>
            <person name="Marino-Ramirez L."/>
            <person name="Landsman D."/>
            <person name="Rodriguez-Kessler M."/>
            <person name="Delgado-Sanchez P."/>
        </authorList>
    </citation>
    <scope>NUCLEOTIDE SEQUENCE</scope>
    <source>
        <tissue evidence="2">Cladode</tissue>
    </source>
</reference>
<dbReference type="InterPro" id="IPR023213">
    <property type="entry name" value="CAT-like_dom_sf"/>
</dbReference>
<protein>
    <recommendedName>
        <fullName evidence="3">Shikimate O-hydroxycinnamoyltransferase</fullName>
    </recommendedName>
</protein>
<sequence length="414" mass="46201">MLSSHYIQKGLLFAKPTDDPAYSTDKHLESLKESLSLTLVHFYPLAGRLVTLTNDQQGESLVFVDCKKGPGVRFIHATLDVAMSDILSPIDVPLVVRSFFDHDRAVNYDGHFRPLLSVQVTELLDGVFIGCSMNHVLGDGTSYWHFWNVWSDIHKANGKHVSVAPPPVHQRWFPDGYGPVALLPFTRPDQFVTRYEAPSELRERFLHFSSKSIARLKSKANEESNTTKISSFQALSAFVWRAIVRANRVLHDQITSCRLAVNNRSRLDPPLLRDYFGNSLNAVKATTTAGQLLEQTLGWAALMLHKAVVNHTNKVVRDFVEGWLQSPFVYPITMFDPNSVMMGGSPRFNMYGNEFGLGKAVAARSGYAHKYVGKVSAYPGHEGEGSVDLEICLTPDSMRALESDKEFMSAVSLP</sequence>
<dbReference type="EMBL" id="GISG01091263">
    <property type="protein sequence ID" value="MBA4634483.1"/>
    <property type="molecule type" value="Transcribed_RNA"/>
</dbReference>
<evidence type="ECO:0000256" key="1">
    <source>
        <dbReference type="ARBA" id="ARBA00022679"/>
    </source>
</evidence>
<keyword evidence="1" id="KW-0808">Transferase</keyword>
<proteinExistence type="predicted"/>
<dbReference type="PANTHER" id="PTHR31896:SF12">
    <property type="entry name" value="HXXXD-TYPE ACYL-TRANSFERASE FAMILY PROTEIN"/>
    <property type="match status" value="1"/>
</dbReference>
<reference evidence="2" key="1">
    <citation type="journal article" date="2013" name="J. Plant Res.">
        <title>Effect of fungi and light on seed germination of three Opuntia species from semiarid lands of central Mexico.</title>
        <authorList>
            <person name="Delgado-Sanchez P."/>
            <person name="Jimenez-Bremont J.F."/>
            <person name="Guerrero-Gonzalez Mde L."/>
            <person name="Flores J."/>
        </authorList>
    </citation>
    <scope>NUCLEOTIDE SEQUENCE</scope>
    <source>
        <tissue evidence="2">Cladode</tissue>
    </source>
</reference>
<dbReference type="AlphaFoldDB" id="A0A7C9D8P7"/>
<evidence type="ECO:0008006" key="3">
    <source>
        <dbReference type="Google" id="ProtNLM"/>
    </source>
</evidence>
<organism evidence="2">
    <name type="scientific">Opuntia streptacantha</name>
    <name type="common">Prickly pear cactus</name>
    <name type="synonym">Opuntia cardona</name>
    <dbReference type="NCBI Taxonomy" id="393608"/>
    <lineage>
        <taxon>Eukaryota</taxon>
        <taxon>Viridiplantae</taxon>
        <taxon>Streptophyta</taxon>
        <taxon>Embryophyta</taxon>
        <taxon>Tracheophyta</taxon>
        <taxon>Spermatophyta</taxon>
        <taxon>Magnoliopsida</taxon>
        <taxon>eudicotyledons</taxon>
        <taxon>Gunneridae</taxon>
        <taxon>Pentapetalae</taxon>
        <taxon>Caryophyllales</taxon>
        <taxon>Cactineae</taxon>
        <taxon>Cactaceae</taxon>
        <taxon>Opuntioideae</taxon>
        <taxon>Opuntia</taxon>
    </lineage>
</organism>
<dbReference type="Pfam" id="PF02458">
    <property type="entry name" value="Transferase"/>
    <property type="match status" value="1"/>
</dbReference>
<dbReference type="InterPro" id="IPR051283">
    <property type="entry name" value="Sec_Metabolite_Acyltrans"/>
</dbReference>
<dbReference type="Gene3D" id="3.30.559.10">
    <property type="entry name" value="Chloramphenicol acetyltransferase-like domain"/>
    <property type="match status" value="2"/>
</dbReference>